<reference evidence="1" key="1">
    <citation type="submission" date="2022-08" db="EMBL/GenBank/DDBJ databases">
        <title>Genome Sequence of Lecanicillium fungicola.</title>
        <authorList>
            <person name="Buettner E."/>
        </authorList>
    </citation>
    <scope>NUCLEOTIDE SEQUENCE</scope>
    <source>
        <strain evidence="1">Babe33</strain>
    </source>
</reference>
<comment type="caution">
    <text evidence="1">The sequence shown here is derived from an EMBL/GenBank/DDBJ whole genome shotgun (WGS) entry which is preliminary data.</text>
</comment>
<name>A0ACC1NVW0_9HYPO</name>
<organism evidence="1 2">
    <name type="scientific">Zarea fungicola</name>
    <dbReference type="NCBI Taxonomy" id="93591"/>
    <lineage>
        <taxon>Eukaryota</taxon>
        <taxon>Fungi</taxon>
        <taxon>Dikarya</taxon>
        <taxon>Ascomycota</taxon>
        <taxon>Pezizomycotina</taxon>
        <taxon>Sordariomycetes</taxon>
        <taxon>Hypocreomycetidae</taxon>
        <taxon>Hypocreales</taxon>
        <taxon>Cordycipitaceae</taxon>
        <taxon>Zarea</taxon>
    </lineage>
</organism>
<evidence type="ECO:0000313" key="1">
    <source>
        <dbReference type="EMBL" id="KAJ2982554.1"/>
    </source>
</evidence>
<accession>A0ACC1NVW0</accession>
<protein>
    <submittedName>
        <fullName evidence="1">Uncharacterized protein</fullName>
    </submittedName>
</protein>
<evidence type="ECO:0000313" key="2">
    <source>
        <dbReference type="Proteomes" id="UP001143910"/>
    </source>
</evidence>
<dbReference type="Proteomes" id="UP001143910">
    <property type="component" value="Unassembled WGS sequence"/>
</dbReference>
<gene>
    <name evidence="1" type="ORF">NQ176_g1302</name>
</gene>
<dbReference type="EMBL" id="JANJQO010000070">
    <property type="protein sequence ID" value="KAJ2982554.1"/>
    <property type="molecule type" value="Genomic_DNA"/>
</dbReference>
<keyword evidence="2" id="KW-1185">Reference proteome</keyword>
<sequence>MRTSILFSLAAGCAAAATSAQNNSTTSRFSTPAAAKFAVAGSSIPDVTFDAGESYAGSLPIGNDTTSSLFFWFWPSTDPTPRDEIVIWLNGGPGCSSMGGFLKEHGAVLWPNGSPAPVQNPWSWHHVSNVVYIDQPVGAGFAAGNVTADNEDDVATQFMAFWKNFASTFAMQGFKVYITGESYAGMYVPYIAQHMLAANDTNFFNVQGAMINDPVIGYPALTQASANYFAQESHNIIPFNSSARAHLANMSHACGYDDYLDTYLSFPPRKAQPIPDNLPGSIGSGTGTTAACSTIGYFQSAARELNPGFNVYQISQLSPLPWDVLGMPATNPFLPPGQQIYFDRDDVKKTIHAPSDIDWQLCGTSKRGVFLVSDDSIPSASGPLPYVVERTNNVMINHGALDSILMANGTLLAIQNMTWHGTMGFQTAPEQPVFVPHHKNPDPAVAAGQGVMGTWHQERGLTLSVITQAGHMIPTTQPAVAFRHLQVLLGRVKDLSSVDAFPMDPNATQPDANDLGKGTAPESLFPRGTK</sequence>
<proteinExistence type="predicted"/>